<dbReference type="OrthoDB" id="10251230at2759"/>
<evidence type="ECO:0000313" key="2">
    <source>
        <dbReference type="Proteomes" id="UP000693970"/>
    </source>
</evidence>
<sequence>MALSTSQITLKSSQLKAVYRMLAFNEDADAFEDEFSLPPTGSSHNQWKILIYDGPCRSIISPLLSVSQLRKRGVTLHLLLNSEREPIPDVPAVYFCRPTKENLAIIAKDCSKGLYGRCHLNFVTKLDRALMEDFAKLVVQTGTLESISGVHDQYLDFVCLEQQLFSLAKKDSYVQYNGSGASEQMIEQAMTDIAYGLFSVVATQGKVPIIRCPKGGAPEMVARKLNRMIAEHPTLLRNKSSSLHRPLLVILDRNADLITPIQHTSTYQALVDDMLTHKANRVEFDVTIDASAKRPKTVQKKFDLEPDEDPFYSRHKFNPFPEAIESNGMDLQEVSAKEQSIRSKAAGNGIPDPSSTATDLANAVDSLPALLERKKQLEMHTSILQAVMDQVAARDVPQFFELETSLATGSYKNDASRAKADVLHLAADPAKGNLEDKLRLVVVYILTTNAKTADVDEVAAAVQQAMESLGEDGKPRLDKLGKQNLEAGMKAIGYLKQLRSMHMLPLSTALQEIESEPKATGGSVFTSVFNKATSQATGLLAKAADRVSSMLGKIHKHYATRVVENLCEMQPGSEDDDFLYLDPRVKGDVDVQKLRMMNRSPVREVTAFVIGGGCYSEYQNLQMIANDRRTISYGSTELVDAGEFLAQLGQLGS</sequence>
<dbReference type="AlphaFoldDB" id="A0A9K3PCT9"/>
<dbReference type="EMBL" id="JAGRRH010000025">
    <property type="protein sequence ID" value="KAG7342205.1"/>
    <property type="molecule type" value="Genomic_DNA"/>
</dbReference>
<dbReference type="PANTHER" id="PTHR11679">
    <property type="entry name" value="VESICLE PROTEIN SORTING-ASSOCIATED"/>
    <property type="match status" value="1"/>
</dbReference>
<dbReference type="PIRSF" id="PIRSF005715">
    <property type="entry name" value="VPS45_Sec1"/>
    <property type="match status" value="1"/>
</dbReference>
<reference evidence="1" key="1">
    <citation type="journal article" date="2021" name="Sci. Rep.">
        <title>Diploid genomic architecture of Nitzschia inconspicua, an elite biomass production diatom.</title>
        <authorList>
            <person name="Oliver A."/>
            <person name="Podell S."/>
            <person name="Pinowska A."/>
            <person name="Traller J.C."/>
            <person name="Smith S.R."/>
            <person name="McClure R."/>
            <person name="Beliaev A."/>
            <person name="Bohutskyi P."/>
            <person name="Hill E.A."/>
            <person name="Rabines A."/>
            <person name="Zheng H."/>
            <person name="Allen L.Z."/>
            <person name="Kuo A."/>
            <person name="Grigoriev I.V."/>
            <person name="Allen A.E."/>
            <person name="Hazlebeck D."/>
            <person name="Allen E.E."/>
        </authorList>
    </citation>
    <scope>NUCLEOTIDE SEQUENCE</scope>
    <source>
        <strain evidence="1">Hildebrandi</strain>
    </source>
</reference>
<dbReference type="GO" id="GO:0016192">
    <property type="term" value="P:vesicle-mediated transport"/>
    <property type="evidence" value="ECO:0007669"/>
    <property type="project" value="InterPro"/>
</dbReference>
<dbReference type="Proteomes" id="UP000693970">
    <property type="component" value="Unassembled WGS sequence"/>
</dbReference>
<proteinExistence type="predicted"/>
<evidence type="ECO:0000313" key="1">
    <source>
        <dbReference type="EMBL" id="KAG7342205.1"/>
    </source>
</evidence>
<comment type="caution">
    <text evidence="1">The sequence shown here is derived from an EMBL/GenBank/DDBJ whole genome shotgun (WGS) entry which is preliminary data.</text>
</comment>
<protein>
    <submittedName>
        <fullName evidence="1">Sec1 family protein</fullName>
    </submittedName>
</protein>
<organism evidence="1 2">
    <name type="scientific">Nitzschia inconspicua</name>
    <dbReference type="NCBI Taxonomy" id="303405"/>
    <lineage>
        <taxon>Eukaryota</taxon>
        <taxon>Sar</taxon>
        <taxon>Stramenopiles</taxon>
        <taxon>Ochrophyta</taxon>
        <taxon>Bacillariophyta</taxon>
        <taxon>Bacillariophyceae</taxon>
        <taxon>Bacillariophycidae</taxon>
        <taxon>Bacillariales</taxon>
        <taxon>Bacillariaceae</taxon>
        <taxon>Nitzschia</taxon>
    </lineage>
</organism>
<dbReference type="Pfam" id="PF00995">
    <property type="entry name" value="Sec1"/>
    <property type="match status" value="1"/>
</dbReference>
<gene>
    <name evidence="1" type="ORF">IV203_007297</name>
</gene>
<reference evidence="1" key="2">
    <citation type="submission" date="2021-04" db="EMBL/GenBank/DDBJ databases">
        <authorList>
            <person name="Podell S."/>
        </authorList>
    </citation>
    <scope>NUCLEOTIDE SEQUENCE</scope>
    <source>
        <strain evidence="1">Hildebrandi</strain>
    </source>
</reference>
<name>A0A9K3PCT9_9STRA</name>
<accession>A0A9K3PCT9</accession>
<dbReference type="InterPro" id="IPR001619">
    <property type="entry name" value="Sec1-like"/>
</dbReference>
<keyword evidence="2" id="KW-1185">Reference proteome</keyword>